<proteinExistence type="predicted"/>
<dbReference type="GO" id="GO:0016787">
    <property type="term" value="F:hydrolase activity"/>
    <property type="evidence" value="ECO:0007669"/>
    <property type="project" value="UniProtKB-KW"/>
</dbReference>
<keyword evidence="1" id="KW-0378">Hydrolase</keyword>
<dbReference type="SUPFAM" id="SSF48452">
    <property type="entry name" value="TPR-like"/>
    <property type="match status" value="1"/>
</dbReference>
<dbReference type="Gene3D" id="1.25.40.10">
    <property type="entry name" value="Tetratricopeptide repeat domain"/>
    <property type="match status" value="1"/>
</dbReference>
<accession>A0ABS2P7K0</accession>
<dbReference type="Proteomes" id="UP000741863">
    <property type="component" value="Unassembled WGS sequence"/>
</dbReference>
<gene>
    <name evidence="1" type="ORF">JOD17_000479</name>
</gene>
<reference evidence="1 2" key="1">
    <citation type="submission" date="2021-01" db="EMBL/GenBank/DDBJ databases">
        <title>Genomic Encyclopedia of Type Strains, Phase IV (KMG-IV): sequencing the most valuable type-strain genomes for metagenomic binning, comparative biology and taxonomic classification.</title>
        <authorList>
            <person name="Goeker M."/>
        </authorList>
    </citation>
    <scope>NUCLEOTIDE SEQUENCE [LARGE SCALE GENOMIC DNA]</scope>
    <source>
        <strain evidence="1 2">DSM 25540</strain>
    </source>
</reference>
<dbReference type="RefSeq" id="WP_204695530.1">
    <property type="nucleotide sequence ID" value="NZ_JAFBEC010000001.1"/>
</dbReference>
<dbReference type="InterPro" id="IPR011990">
    <property type="entry name" value="TPR-like_helical_dom_sf"/>
</dbReference>
<evidence type="ECO:0000313" key="1">
    <source>
        <dbReference type="EMBL" id="MBM7631388.1"/>
    </source>
</evidence>
<sequence>MGKTTASPDLLIGAIGNWYNAIVSYDSKKAQMQKALTEQLLRSAVTDKKIQTYHQLVEFRHKIFTNEILRDPLPENQAHVDESIVETDQVLNYLYHLMEGRMAFQRENYLQSLGHYQKAERSIHSVSELERAEFFFLLGEGFYRINQYMHASLYLDLAKEIFELSSRHDERVIACTSLQASIYSELRLYHQAEEFFLDCLEQPNLKPFNRSIHLRAYGLHKERNGMLQDARDYYDEALHTGDQYDTLIGSKTKTNLANVLLRLGDCSGVALLEEAEEDMKTFNLVEFTARNRITRGLYVSSIDLLLVDQGLDELVNQELYFEATEAYEEVAAALETDQQFELALSYMRMANELRLKQFSIGINN</sequence>
<comment type="caution">
    <text evidence="1">The sequence shown here is derived from an EMBL/GenBank/DDBJ whole genome shotgun (WGS) entry which is preliminary data.</text>
</comment>
<organism evidence="1 2">
    <name type="scientific">Geomicrobium sediminis</name>
    <dbReference type="NCBI Taxonomy" id="1347788"/>
    <lineage>
        <taxon>Bacteria</taxon>
        <taxon>Bacillati</taxon>
        <taxon>Bacillota</taxon>
        <taxon>Bacilli</taxon>
        <taxon>Bacillales</taxon>
        <taxon>Geomicrobium</taxon>
    </lineage>
</organism>
<protein>
    <submittedName>
        <fullName evidence="1">Response regulator aspartate phosphatase B</fullName>
        <ecNumber evidence="1">3.1.-.-</ecNumber>
    </submittedName>
</protein>
<dbReference type="EC" id="3.1.-.-" evidence="1"/>
<keyword evidence="2" id="KW-1185">Reference proteome</keyword>
<dbReference type="Pfam" id="PF18801">
    <property type="entry name" value="RapH_N"/>
    <property type="match status" value="1"/>
</dbReference>
<name>A0ABS2P7K0_9BACL</name>
<dbReference type="EMBL" id="JAFBEC010000001">
    <property type="protein sequence ID" value="MBM7631388.1"/>
    <property type="molecule type" value="Genomic_DNA"/>
</dbReference>
<evidence type="ECO:0000313" key="2">
    <source>
        <dbReference type="Proteomes" id="UP000741863"/>
    </source>
</evidence>